<organism evidence="2 3">
    <name type="scientific">Pseudomonas lini</name>
    <dbReference type="NCBI Taxonomy" id="163011"/>
    <lineage>
        <taxon>Bacteria</taxon>
        <taxon>Pseudomonadati</taxon>
        <taxon>Pseudomonadota</taxon>
        <taxon>Gammaproteobacteria</taxon>
        <taxon>Pseudomonadales</taxon>
        <taxon>Pseudomonadaceae</taxon>
        <taxon>Pseudomonas</taxon>
    </lineage>
</organism>
<dbReference type="EMBL" id="VZPO01000009">
    <property type="protein sequence ID" value="KAB0501631.1"/>
    <property type="molecule type" value="Genomic_DNA"/>
</dbReference>
<keyword evidence="3" id="KW-1185">Reference proteome</keyword>
<sequence>MKKITLHLVENPATSEPETLDPTQVPQATERAVSARRRNLNRNIFSVRPDVDTTTLLAHASETLASLNVMTLDFANQLEGSQHNVALALHQLTVLTELLVNRARDNIDPNGSVAVGKPPVFH</sequence>
<reference evidence="1 4" key="3">
    <citation type="submission" date="2019-09" db="EMBL/GenBank/DDBJ databases">
        <title>Draft genome sequences of 48 bacterial type strains from the CCUG.</title>
        <authorList>
            <person name="Tunovic T."/>
            <person name="Pineiro-Iglesias B."/>
            <person name="Unosson C."/>
            <person name="Inganas E."/>
            <person name="Ohlen M."/>
            <person name="Cardew S."/>
            <person name="Jensie-Markopoulos S."/>
            <person name="Salva-Serra F."/>
            <person name="Jaen-Luchoro D."/>
            <person name="Karlsson R."/>
            <person name="Svensson-Stadler L."/>
            <person name="Chun J."/>
            <person name="Moore E."/>
        </authorList>
    </citation>
    <scope>NUCLEOTIDE SEQUENCE [LARGE SCALE GENOMIC DNA]</scope>
    <source>
        <strain evidence="1 4">CCUG 51522</strain>
    </source>
</reference>
<dbReference type="Pfam" id="PF19619">
    <property type="entry name" value="DUF6124"/>
    <property type="match status" value="1"/>
</dbReference>
<evidence type="ECO:0008006" key="5">
    <source>
        <dbReference type="Google" id="ProtNLM"/>
    </source>
</evidence>
<reference evidence="2" key="2">
    <citation type="submission" date="2016-10" db="EMBL/GenBank/DDBJ databases">
        <authorList>
            <person name="de Groot N.N."/>
        </authorList>
    </citation>
    <scope>NUCLEOTIDE SEQUENCE [LARGE SCALE GENOMIC DNA]</scope>
    <source>
        <strain evidence="2">BS3782</strain>
    </source>
</reference>
<accession>A0A0J6H6P0</accession>
<dbReference type="AlphaFoldDB" id="A0A0J6H6P0"/>
<dbReference type="PATRIC" id="fig|163011.3.peg.5790"/>
<protein>
    <recommendedName>
        <fullName evidence="5">DUF3077 domain-containing protein</fullName>
    </recommendedName>
</protein>
<evidence type="ECO:0000313" key="2">
    <source>
        <dbReference type="EMBL" id="SDR91462.1"/>
    </source>
</evidence>
<reference evidence="3" key="1">
    <citation type="submission" date="2016-10" db="EMBL/GenBank/DDBJ databases">
        <authorList>
            <person name="Varghese N."/>
            <person name="Submissions S."/>
        </authorList>
    </citation>
    <scope>NUCLEOTIDE SEQUENCE [LARGE SCALE GENOMIC DNA]</scope>
    <source>
        <strain evidence="3">BS3782</strain>
    </source>
</reference>
<dbReference type="EMBL" id="LT629746">
    <property type="protein sequence ID" value="SDR91462.1"/>
    <property type="molecule type" value="Genomic_DNA"/>
</dbReference>
<dbReference type="Proteomes" id="UP000182814">
    <property type="component" value="Chromosome I"/>
</dbReference>
<dbReference type="RefSeq" id="WP_048396652.1">
    <property type="nucleotide sequence ID" value="NZ_JYLB01000008.1"/>
</dbReference>
<name>A0A0J6H6P0_9PSED</name>
<gene>
    <name evidence="1" type="ORF">F7R14_22695</name>
    <name evidence="2" type="ORF">SAMN04490191_0258</name>
</gene>
<proteinExistence type="predicted"/>
<evidence type="ECO:0000313" key="1">
    <source>
        <dbReference type="EMBL" id="KAB0501631.1"/>
    </source>
</evidence>
<dbReference type="Proteomes" id="UP000434925">
    <property type="component" value="Unassembled WGS sequence"/>
</dbReference>
<evidence type="ECO:0000313" key="3">
    <source>
        <dbReference type="Proteomes" id="UP000182814"/>
    </source>
</evidence>
<evidence type="ECO:0000313" key="4">
    <source>
        <dbReference type="Proteomes" id="UP000434925"/>
    </source>
</evidence>